<dbReference type="PANTHER" id="PTHR37293">
    <property type="entry name" value="PHAGE REPLICATION PROTEIN-RELATED"/>
    <property type="match status" value="1"/>
</dbReference>
<organism evidence="3 4">
    <name type="scientific">Virgibacillus litoralis</name>
    <dbReference type="NCBI Taxonomy" id="578221"/>
    <lineage>
        <taxon>Bacteria</taxon>
        <taxon>Bacillati</taxon>
        <taxon>Bacillota</taxon>
        <taxon>Bacilli</taxon>
        <taxon>Bacillales</taxon>
        <taxon>Bacillaceae</taxon>
        <taxon>Virgibacillus</taxon>
    </lineage>
</organism>
<comment type="caution">
    <text evidence="3">The sequence shown here is derived from an EMBL/GenBank/DDBJ whole genome shotgun (WGS) entry which is preliminary data.</text>
</comment>
<accession>A0ABS4HEV0</accession>
<dbReference type="InterPro" id="IPR006343">
    <property type="entry name" value="DnaB/C_C"/>
</dbReference>
<gene>
    <name evidence="3" type="ORF">J2Z82_002295</name>
</gene>
<evidence type="ECO:0000256" key="1">
    <source>
        <dbReference type="ARBA" id="ARBA00093462"/>
    </source>
</evidence>
<dbReference type="InterPro" id="IPR034829">
    <property type="entry name" value="DnaD-like_sf"/>
</dbReference>
<feature type="domain" description="DnaB/C C-terminal" evidence="2">
    <location>
        <begin position="201"/>
        <end position="270"/>
    </location>
</feature>
<proteinExistence type="inferred from homology"/>
<evidence type="ECO:0000259" key="2">
    <source>
        <dbReference type="Pfam" id="PF07261"/>
    </source>
</evidence>
<dbReference type="Proteomes" id="UP001519328">
    <property type="component" value="Unassembled WGS sequence"/>
</dbReference>
<dbReference type="SUPFAM" id="SSF158499">
    <property type="entry name" value="DnaD domain-like"/>
    <property type="match status" value="1"/>
</dbReference>
<name>A0ABS4HEV0_9BACI</name>
<dbReference type="RefSeq" id="WP_209480857.1">
    <property type="nucleotide sequence ID" value="NZ_JAGGKK010000011.1"/>
</dbReference>
<reference evidence="3 4" key="1">
    <citation type="submission" date="2021-03" db="EMBL/GenBank/DDBJ databases">
        <title>Genomic Encyclopedia of Type Strains, Phase IV (KMG-IV): sequencing the most valuable type-strain genomes for metagenomic binning, comparative biology and taxonomic classification.</title>
        <authorList>
            <person name="Goeker M."/>
        </authorList>
    </citation>
    <scope>NUCLEOTIDE SEQUENCE [LARGE SCALE GENOMIC DNA]</scope>
    <source>
        <strain evidence="3 4">DSM 21085</strain>
    </source>
</reference>
<dbReference type="InterPro" id="IPR053162">
    <property type="entry name" value="DnaD"/>
</dbReference>
<keyword evidence="4" id="KW-1185">Reference proteome</keyword>
<comment type="similarity">
    <text evidence="1">Belongs to the DnaB/DnaD family.</text>
</comment>
<dbReference type="Pfam" id="PF07261">
    <property type="entry name" value="DnaB_2"/>
    <property type="match status" value="1"/>
</dbReference>
<dbReference type="Gene3D" id="1.10.10.630">
    <property type="entry name" value="DnaD domain-like"/>
    <property type="match status" value="1"/>
</dbReference>
<dbReference type="EMBL" id="JAGGKK010000011">
    <property type="protein sequence ID" value="MBP1949358.1"/>
    <property type="molecule type" value="Genomic_DNA"/>
</dbReference>
<evidence type="ECO:0000313" key="4">
    <source>
        <dbReference type="Proteomes" id="UP001519328"/>
    </source>
</evidence>
<evidence type="ECO:0000313" key="3">
    <source>
        <dbReference type="EMBL" id="MBP1949358.1"/>
    </source>
</evidence>
<dbReference type="PANTHER" id="PTHR37293:SF6">
    <property type="entry name" value="DNA REPLICATION PROTEIN DNAD"/>
    <property type="match status" value="1"/>
</dbReference>
<sequence length="345" mass="38932">MNYIKELNAFYQQIIFNPLSGSAVSLWNTLMHFNNLCGWQKTFSVAASVIELKSGIKGTSFKRARYELQEKGYIHVTSRSGNQAAVYQMISQMNIAAQHDKQICTEQTHLPTAPKQNNQQITAVATQSAQTSSITTSITDHSGTILTEVPIDVQPTENNTVHNPADKSVHKMNHNADPLIKQNIKQTKKIHQSTTTTSDAIQFYQENFGVASSYVSTDICHWINDLSEPLVLEAMKRALEQNKTTWSYVKGVLKAWARKGITTIEQAEADEAAFRNRQNQQKNQSAQASGEVVPDWFKERKRKQAEEKRPLTPEISSEEQAEVERLLLNYRNRDVGRKGVLACHL</sequence>
<dbReference type="NCBIfam" id="TIGR01446">
    <property type="entry name" value="DnaD_dom"/>
    <property type="match status" value="1"/>
</dbReference>
<protein>
    <submittedName>
        <fullName evidence="3">DnaD/phage-associated family protein</fullName>
    </submittedName>
</protein>